<dbReference type="eggNOG" id="COG0625">
    <property type="taxonomic scope" value="Bacteria"/>
</dbReference>
<evidence type="ECO:0000313" key="2">
    <source>
        <dbReference type="EMBL" id="AEM40262.1"/>
    </source>
</evidence>
<dbReference type="PATRIC" id="fig|759362.5.peg.444"/>
<dbReference type="KEGG" id="kvl:KVU_0423"/>
<keyword evidence="2" id="KW-0808">Transferase</keyword>
<dbReference type="Proteomes" id="UP000000692">
    <property type="component" value="Chromosome"/>
</dbReference>
<dbReference type="SUPFAM" id="SSF47616">
    <property type="entry name" value="GST C-terminal domain-like"/>
    <property type="match status" value="1"/>
</dbReference>
<dbReference type="InterPro" id="IPR004045">
    <property type="entry name" value="Glutathione_S-Trfase_N"/>
</dbReference>
<dbReference type="AlphaFoldDB" id="F9YA89"/>
<dbReference type="PROSITE" id="PS50404">
    <property type="entry name" value="GST_NTER"/>
    <property type="match status" value="1"/>
</dbReference>
<dbReference type="SUPFAM" id="SSF52833">
    <property type="entry name" value="Thioredoxin-like"/>
    <property type="match status" value="1"/>
</dbReference>
<organism evidence="2 3">
    <name type="scientific">Ketogulonicigenium vulgare (strain WSH-001)</name>
    <dbReference type="NCBI Taxonomy" id="759362"/>
    <lineage>
        <taxon>Bacteria</taxon>
        <taxon>Pseudomonadati</taxon>
        <taxon>Pseudomonadota</taxon>
        <taxon>Alphaproteobacteria</taxon>
        <taxon>Rhodobacterales</taxon>
        <taxon>Roseobacteraceae</taxon>
        <taxon>Ketogulonicigenium</taxon>
    </lineage>
</organism>
<dbReference type="GO" id="GO:0004364">
    <property type="term" value="F:glutathione transferase activity"/>
    <property type="evidence" value="ECO:0007669"/>
    <property type="project" value="UniProtKB-EC"/>
</dbReference>
<dbReference type="EC" id="2.5.1.18" evidence="2"/>
<accession>F9YA89</accession>
<keyword evidence="3" id="KW-1185">Reference proteome</keyword>
<dbReference type="HOGENOM" id="CLU_011226_6_0_5"/>
<feature type="domain" description="GST N-terminal" evidence="1">
    <location>
        <begin position="2"/>
        <end position="84"/>
    </location>
</feature>
<name>F9YA89_KETVW</name>
<dbReference type="OrthoDB" id="9810080at2"/>
<sequence>MSEPVLYGHPDSGHACKVALALELAGVPHQRIWVDIWAAPETRPAAFLAGSPFAEVPLLVIDQQPYVQSGAILLEIAQRYQVLGGDSHAGLRRARELIVWEANRIGMCLPQIHYAAKVQNQGFPPGALDWLRARYQVDRANFDRLLGDAAFFHGDAPGVGDCAIWGYTQWINRMGVEPTTSMLRWIDNMRALPGMKTPESFFPN</sequence>
<dbReference type="Gene3D" id="1.20.1050.10">
    <property type="match status" value="1"/>
</dbReference>
<dbReference type="InterPro" id="IPR036282">
    <property type="entry name" value="Glutathione-S-Trfase_C_sf"/>
</dbReference>
<evidence type="ECO:0000259" key="1">
    <source>
        <dbReference type="PROSITE" id="PS50404"/>
    </source>
</evidence>
<evidence type="ECO:0000313" key="3">
    <source>
        <dbReference type="Proteomes" id="UP000000692"/>
    </source>
</evidence>
<reference evidence="2 3" key="1">
    <citation type="journal article" date="2011" name="J. Bacteriol.">
        <title>Complete genome sequence of the industrial strain Ketogulonicigenium vulgare WSH-001.</title>
        <authorList>
            <person name="Liu L."/>
            <person name="Li Y."/>
            <person name="Zhang J."/>
            <person name="Zhou Z."/>
            <person name="Liu J."/>
            <person name="Li X."/>
            <person name="Zhou J."/>
            <person name="Du G."/>
            <person name="Wang L."/>
            <person name="Chen J."/>
        </authorList>
    </citation>
    <scope>NUCLEOTIDE SEQUENCE [LARGE SCALE GENOMIC DNA]</scope>
    <source>
        <strain evidence="2 3">WSH-001</strain>
    </source>
</reference>
<protein>
    <submittedName>
        <fullName evidence="2">Glutathione S-transferase family protein</fullName>
        <ecNumber evidence="2">2.5.1.18</ecNumber>
    </submittedName>
</protein>
<dbReference type="Pfam" id="PF13409">
    <property type="entry name" value="GST_N_2"/>
    <property type="match status" value="1"/>
</dbReference>
<proteinExistence type="predicted"/>
<dbReference type="EMBL" id="CP002018">
    <property type="protein sequence ID" value="AEM40262.1"/>
    <property type="molecule type" value="Genomic_DNA"/>
</dbReference>
<dbReference type="RefSeq" id="WP_013383694.1">
    <property type="nucleotide sequence ID" value="NC_017384.1"/>
</dbReference>
<dbReference type="PANTHER" id="PTHR44051">
    <property type="entry name" value="GLUTATHIONE S-TRANSFERASE-RELATED"/>
    <property type="match status" value="1"/>
</dbReference>
<dbReference type="PANTHER" id="PTHR44051:SF8">
    <property type="entry name" value="GLUTATHIONE S-TRANSFERASE GSTA"/>
    <property type="match status" value="1"/>
</dbReference>
<dbReference type="Gene3D" id="3.40.30.10">
    <property type="entry name" value="Glutaredoxin"/>
    <property type="match status" value="1"/>
</dbReference>
<gene>
    <name evidence="2" type="ordered locus">KVU_0423</name>
</gene>
<dbReference type="InterPro" id="IPR036249">
    <property type="entry name" value="Thioredoxin-like_sf"/>
</dbReference>